<dbReference type="STRING" id="1658172.A0A1B7NNV4"/>
<feature type="region of interest" description="Disordered" evidence="1">
    <location>
        <begin position="142"/>
        <end position="173"/>
    </location>
</feature>
<reference evidence="2 3" key="1">
    <citation type="submission" date="2015-07" db="EMBL/GenBank/DDBJ databases">
        <title>Emmonsia species relationships and genome sequence.</title>
        <authorList>
            <person name="Cuomo C.A."/>
            <person name="Schwartz I.S."/>
            <person name="Kenyon C."/>
            <person name="de Hoog G.S."/>
            <person name="Govender N.P."/>
            <person name="Botha A."/>
            <person name="Moreno L."/>
            <person name="de Vries M."/>
            <person name="Munoz J.F."/>
            <person name="Stielow J.B."/>
        </authorList>
    </citation>
    <scope>NUCLEOTIDE SEQUENCE [LARGE SCALE GENOMIC DNA]</scope>
    <source>
        <strain evidence="2 3">CBS 136260</strain>
    </source>
</reference>
<evidence type="ECO:0000256" key="1">
    <source>
        <dbReference type="SAM" id="MobiDB-lite"/>
    </source>
</evidence>
<feature type="compositionally biased region" description="Polar residues" evidence="1">
    <location>
        <begin position="145"/>
        <end position="173"/>
    </location>
</feature>
<feature type="compositionally biased region" description="Basic and acidic residues" evidence="1">
    <location>
        <begin position="26"/>
        <end position="35"/>
    </location>
</feature>
<dbReference type="EMBL" id="LGUA01001478">
    <property type="protein sequence ID" value="OAX78504.1"/>
    <property type="molecule type" value="Genomic_DNA"/>
</dbReference>
<accession>A0A1B7NNV4</accession>
<feature type="region of interest" description="Disordered" evidence="1">
    <location>
        <begin position="1"/>
        <end position="35"/>
    </location>
</feature>
<name>A0A1B7NNV4_9EURO</name>
<comment type="caution">
    <text evidence="2">The sequence shown here is derived from an EMBL/GenBank/DDBJ whole genome shotgun (WGS) entry which is preliminary data.</text>
</comment>
<keyword evidence="3" id="KW-1185">Reference proteome</keyword>
<sequence>MPSFTSEPHLLHQHLHHQAGPSPSPTHDHLARKSYDKSSISNAFVWTSDANGENGHVDDASDHFVTNFKGGSLPSLGSLGLARPGISESAKSRNGSTLSVASGPARDRERENDTVTPTPHDCFTNGFADHPVTELNGTAVAPQMNGLSSRPRSTSPGPLMNGHQTSSDDFASSEYTPLPLCTFDYATDLSRSVPPS</sequence>
<feature type="region of interest" description="Disordered" evidence="1">
    <location>
        <begin position="84"/>
        <end position="120"/>
    </location>
</feature>
<dbReference type="Proteomes" id="UP000091918">
    <property type="component" value="Unassembled WGS sequence"/>
</dbReference>
<organism evidence="2 3">
    <name type="scientific">Emergomyces africanus</name>
    <dbReference type="NCBI Taxonomy" id="1955775"/>
    <lineage>
        <taxon>Eukaryota</taxon>
        <taxon>Fungi</taxon>
        <taxon>Dikarya</taxon>
        <taxon>Ascomycota</taxon>
        <taxon>Pezizomycotina</taxon>
        <taxon>Eurotiomycetes</taxon>
        <taxon>Eurotiomycetidae</taxon>
        <taxon>Onygenales</taxon>
        <taxon>Ajellomycetaceae</taxon>
        <taxon>Emergomyces</taxon>
    </lineage>
</organism>
<evidence type="ECO:0000313" key="2">
    <source>
        <dbReference type="EMBL" id="OAX78504.1"/>
    </source>
</evidence>
<gene>
    <name evidence="2" type="ORF">ACJ72_07188</name>
</gene>
<evidence type="ECO:0000313" key="3">
    <source>
        <dbReference type="Proteomes" id="UP000091918"/>
    </source>
</evidence>
<dbReference type="AlphaFoldDB" id="A0A1B7NNV4"/>
<proteinExistence type="predicted"/>
<protein>
    <submittedName>
        <fullName evidence="2">Uncharacterized protein</fullName>
    </submittedName>
</protein>